<evidence type="ECO:0000256" key="1">
    <source>
        <dbReference type="SAM" id="MobiDB-lite"/>
    </source>
</evidence>
<dbReference type="EMBL" id="JAFJYH010000272">
    <property type="protein sequence ID" value="KAG4414286.1"/>
    <property type="molecule type" value="Genomic_DNA"/>
</dbReference>
<sequence length="206" mass="22635">MPNVNAGMVGHQTNPGPVLDPQEGILPVTNPHLSVHDLQALLQVALLERDDARMRADHTQTWGYAEAERARTLAIGLDKMRKGFSDMKEIYAKSLGEQNEVASALRRKLHEREAYIDNLHQRLRLFEQTGVQPVDDFSDPGPALVANPFSRPSVVRYPGEIPGAVQGQDVVHFQAPEQHEASTSAQKCGGTGSERDKDVGGRDVPM</sequence>
<keyword evidence="3" id="KW-1185">Reference proteome</keyword>
<reference evidence="2" key="1">
    <citation type="submission" date="2021-02" db="EMBL/GenBank/DDBJ databases">
        <title>Genome sequence Cadophora malorum strain M34.</title>
        <authorList>
            <person name="Stefanovic E."/>
            <person name="Vu D."/>
            <person name="Scully C."/>
            <person name="Dijksterhuis J."/>
            <person name="Roader J."/>
            <person name="Houbraken J."/>
        </authorList>
    </citation>
    <scope>NUCLEOTIDE SEQUENCE</scope>
    <source>
        <strain evidence="2">M34</strain>
    </source>
</reference>
<organism evidence="2 3">
    <name type="scientific">Cadophora malorum</name>
    <dbReference type="NCBI Taxonomy" id="108018"/>
    <lineage>
        <taxon>Eukaryota</taxon>
        <taxon>Fungi</taxon>
        <taxon>Dikarya</taxon>
        <taxon>Ascomycota</taxon>
        <taxon>Pezizomycotina</taxon>
        <taxon>Leotiomycetes</taxon>
        <taxon>Helotiales</taxon>
        <taxon>Ploettnerulaceae</taxon>
        <taxon>Cadophora</taxon>
    </lineage>
</organism>
<dbReference type="Proteomes" id="UP000664132">
    <property type="component" value="Unassembled WGS sequence"/>
</dbReference>
<feature type="region of interest" description="Disordered" evidence="1">
    <location>
        <begin position="175"/>
        <end position="206"/>
    </location>
</feature>
<accession>A0A8H7T7A3</accession>
<dbReference type="AlphaFoldDB" id="A0A8H7T7A3"/>
<protein>
    <submittedName>
        <fullName evidence="2">Uncharacterized protein</fullName>
    </submittedName>
</protein>
<comment type="caution">
    <text evidence="2">The sequence shown here is derived from an EMBL/GenBank/DDBJ whole genome shotgun (WGS) entry which is preliminary data.</text>
</comment>
<feature type="compositionally biased region" description="Basic and acidic residues" evidence="1">
    <location>
        <begin position="193"/>
        <end position="206"/>
    </location>
</feature>
<gene>
    <name evidence="2" type="ORF">IFR04_012582</name>
</gene>
<name>A0A8H7T7A3_9HELO</name>
<evidence type="ECO:0000313" key="2">
    <source>
        <dbReference type="EMBL" id="KAG4414286.1"/>
    </source>
</evidence>
<proteinExistence type="predicted"/>
<evidence type="ECO:0000313" key="3">
    <source>
        <dbReference type="Proteomes" id="UP000664132"/>
    </source>
</evidence>
<dbReference type="OrthoDB" id="3500774at2759"/>